<dbReference type="GO" id="GO:0005739">
    <property type="term" value="C:mitochondrion"/>
    <property type="evidence" value="ECO:0007669"/>
    <property type="project" value="TreeGrafter"/>
</dbReference>
<dbReference type="SUPFAM" id="SSF56024">
    <property type="entry name" value="Phospholipase D/nuclease"/>
    <property type="match status" value="1"/>
</dbReference>
<reference evidence="8 9" key="1">
    <citation type="journal article" date="2024" name="Insects">
        <title>An Improved Chromosome-Level Genome Assembly of the Firefly Pyrocoelia pectoralis.</title>
        <authorList>
            <person name="Fu X."/>
            <person name="Meyer-Rochow V.B."/>
            <person name="Ballantyne L."/>
            <person name="Zhu X."/>
        </authorList>
    </citation>
    <scope>NUCLEOTIDE SEQUENCE [LARGE SCALE GENOMIC DNA]</scope>
    <source>
        <strain evidence="8">XCY_ONT2</strain>
    </source>
</reference>
<dbReference type="GO" id="GO:0016891">
    <property type="term" value="F:RNA endonuclease activity producing 5'-phosphomonoesters, hydrolytic mechanism"/>
    <property type="evidence" value="ECO:0007669"/>
    <property type="project" value="TreeGrafter"/>
</dbReference>
<organism evidence="8 9">
    <name type="scientific">Pyrocoelia pectoralis</name>
    <dbReference type="NCBI Taxonomy" id="417401"/>
    <lineage>
        <taxon>Eukaryota</taxon>
        <taxon>Metazoa</taxon>
        <taxon>Ecdysozoa</taxon>
        <taxon>Arthropoda</taxon>
        <taxon>Hexapoda</taxon>
        <taxon>Insecta</taxon>
        <taxon>Pterygota</taxon>
        <taxon>Neoptera</taxon>
        <taxon>Endopterygota</taxon>
        <taxon>Coleoptera</taxon>
        <taxon>Polyphaga</taxon>
        <taxon>Elateriformia</taxon>
        <taxon>Elateroidea</taxon>
        <taxon>Lampyridae</taxon>
        <taxon>Lampyrinae</taxon>
        <taxon>Pyrocoelia</taxon>
    </lineage>
</organism>
<evidence type="ECO:0000256" key="1">
    <source>
        <dbReference type="ARBA" id="ARBA00022801"/>
    </source>
</evidence>
<sequence length="208" mass="24824">MYFKIIMCIIPATPLVLWGLVKRHYVKFDRFKAIDKYLYECKFFSVEKSGCRTHLYRSVSCSHKCAVYDVLYIADMMRVAKYSLNMCMCILTNEAILESLIFLHNNGVKVRVIMDRGMAFHEKRKAMRLKCKGILVKVQKSWDEIMHHKFCYFDIEEPGRCRLFFGSLNLTLQGVTSNWEYLIFTNNLYMINEHKKIFESLWRETELF</sequence>
<dbReference type="Gene3D" id="3.30.870.10">
    <property type="entry name" value="Endonuclease Chain A"/>
    <property type="match status" value="1"/>
</dbReference>
<dbReference type="GO" id="GO:0016042">
    <property type="term" value="P:lipid catabolic process"/>
    <property type="evidence" value="ECO:0007669"/>
    <property type="project" value="UniProtKB-KW"/>
</dbReference>
<feature type="domain" description="Phospholipase D-like" evidence="7">
    <location>
        <begin position="74"/>
        <end position="202"/>
    </location>
</feature>
<dbReference type="GO" id="GO:0034587">
    <property type="term" value="P:piRNA processing"/>
    <property type="evidence" value="ECO:0007669"/>
    <property type="project" value="TreeGrafter"/>
</dbReference>
<keyword evidence="9" id="KW-1185">Reference proteome</keyword>
<dbReference type="Pfam" id="PF13091">
    <property type="entry name" value="PLDc_2"/>
    <property type="match status" value="1"/>
</dbReference>
<evidence type="ECO:0000259" key="7">
    <source>
        <dbReference type="Pfam" id="PF13091"/>
    </source>
</evidence>
<dbReference type="EMBL" id="JAVRBK010000009">
    <property type="protein sequence ID" value="KAK5639172.1"/>
    <property type="molecule type" value="Genomic_DNA"/>
</dbReference>
<comment type="similarity">
    <text evidence="4">Belongs to the phospholipase D family. MitoPLD/Zucchini subfamily.</text>
</comment>
<keyword evidence="1" id="KW-0378">Hydrolase</keyword>
<evidence type="ECO:0000313" key="9">
    <source>
        <dbReference type="Proteomes" id="UP001329430"/>
    </source>
</evidence>
<gene>
    <name evidence="8" type="ORF">RI129_011664</name>
</gene>
<protein>
    <recommendedName>
        <fullName evidence="5">Mitochondrial cardiolipin hydrolase</fullName>
    </recommendedName>
    <alternativeName>
        <fullName evidence="6">Mitochondrial phospholipase</fullName>
    </alternativeName>
</protein>
<evidence type="ECO:0000256" key="2">
    <source>
        <dbReference type="ARBA" id="ARBA00022963"/>
    </source>
</evidence>
<dbReference type="InterPro" id="IPR051406">
    <property type="entry name" value="PLD_domain"/>
</dbReference>
<evidence type="ECO:0000256" key="5">
    <source>
        <dbReference type="ARBA" id="ARBA00040549"/>
    </source>
</evidence>
<keyword evidence="2" id="KW-0442">Lipid degradation</keyword>
<proteinExistence type="inferred from homology"/>
<evidence type="ECO:0000256" key="3">
    <source>
        <dbReference type="ARBA" id="ARBA00023098"/>
    </source>
</evidence>
<comment type="caution">
    <text evidence="8">The sequence shown here is derived from an EMBL/GenBank/DDBJ whole genome shotgun (WGS) entry which is preliminary data.</text>
</comment>
<dbReference type="PANTHER" id="PTHR43856:SF1">
    <property type="entry name" value="MITOCHONDRIAL CARDIOLIPIN HYDROLASE"/>
    <property type="match status" value="1"/>
</dbReference>
<keyword evidence="3" id="KW-0443">Lipid metabolism</keyword>
<dbReference type="AlphaFoldDB" id="A0AAN7ZDM5"/>
<evidence type="ECO:0000256" key="4">
    <source>
        <dbReference type="ARBA" id="ARBA00038012"/>
    </source>
</evidence>
<evidence type="ECO:0000256" key="6">
    <source>
        <dbReference type="ARBA" id="ARBA00043167"/>
    </source>
</evidence>
<dbReference type="Proteomes" id="UP001329430">
    <property type="component" value="Chromosome 9"/>
</dbReference>
<name>A0AAN7ZDM5_9COLE</name>
<dbReference type="PANTHER" id="PTHR43856">
    <property type="entry name" value="CARDIOLIPIN HYDROLASE"/>
    <property type="match status" value="1"/>
</dbReference>
<accession>A0AAN7ZDM5</accession>
<dbReference type="InterPro" id="IPR025202">
    <property type="entry name" value="PLD-like_dom"/>
</dbReference>
<evidence type="ECO:0000313" key="8">
    <source>
        <dbReference type="EMBL" id="KAK5639172.1"/>
    </source>
</evidence>